<keyword evidence="3" id="KW-0472">Membrane</keyword>
<dbReference type="PANTHER" id="PTHR43540">
    <property type="entry name" value="PEROXYUREIDOACRYLATE/UREIDOACRYLATE AMIDOHYDROLASE-RELATED"/>
    <property type="match status" value="1"/>
</dbReference>
<protein>
    <submittedName>
        <fullName evidence="5">Cysteine hydrolase</fullName>
    </submittedName>
</protein>
<evidence type="ECO:0000256" key="1">
    <source>
        <dbReference type="ARBA" id="ARBA00006336"/>
    </source>
</evidence>
<name>A0A399IIQ3_9CLOT</name>
<dbReference type="InterPro" id="IPR050272">
    <property type="entry name" value="Isochorismatase-like_hydrls"/>
</dbReference>
<dbReference type="CDD" id="cd00431">
    <property type="entry name" value="cysteine_hydrolases"/>
    <property type="match status" value="1"/>
</dbReference>
<evidence type="ECO:0000256" key="3">
    <source>
        <dbReference type="SAM" id="Phobius"/>
    </source>
</evidence>
<dbReference type="InterPro" id="IPR036380">
    <property type="entry name" value="Isochorismatase-like_sf"/>
</dbReference>
<dbReference type="Pfam" id="PF00857">
    <property type="entry name" value="Isochorismatase"/>
    <property type="match status" value="1"/>
</dbReference>
<dbReference type="SUPFAM" id="SSF52499">
    <property type="entry name" value="Isochorismatase-like hydrolases"/>
    <property type="match status" value="1"/>
</dbReference>
<keyword evidence="3" id="KW-1133">Transmembrane helix</keyword>
<dbReference type="GO" id="GO:0016787">
    <property type="term" value="F:hydrolase activity"/>
    <property type="evidence" value="ECO:0007669"/>
    <property type="project" value="UniProtKB-KW"/>
</dbReference>
<keyword evidence="2 5" id="KW-0378">Hydrolase</keyword>
<reference evidence="5 6" key="1">
    <citation type="submission" date="2018-08" db="EMBL/GenBank/DDBJ databases">
        <title>Genome of Clostridium chromiireducens C1, DSM12136.</title>
        <authorList>
            <person name="Xing M."/>
            <person name="Wei Y."/>
            <person name="Ang E.L."/>
            <person name="Zhao H."/>
            <person name="Zhang Y."/>
        </authorList>
    </citation>
    <scope>NUCLEOTIDE SEQUENCE [LARGE SCALE GENOMIC DNA]</scope>
    <source>
        <strain evidence="5 6">C1</strain>
    </source>
</reference>
<dbReference type="Gene3D" id="3.40.50.850">
    <property type="entry name" value="Isochorismatase-like"/>
    <property type="match status" value="1"/>
</dbReference>
<keyword evidence="3" id="KW-0812">Transmembrane</keyword>
<evidence type="ECO:0000313" key="6">
    <source>
        <dbReference type="Proteomes" id="UP000265930"/>
    </source>
</evidence>
<dbReference type="AlphaFoldDB" id="A0A399IIQ3"/>
<evidence type="ECO:0000259" key="4">
    <source>
        <dbReference type="Pfam" id="PF00857"/>
    </source>
</evidence>
<proteinExistence type="inferred from homology"/>
<gene>
    <name evidence="5" type="ORF">D2A34_18790</name>
</gene>
<organism evidence="5 6">
    <name type="scientific">Clostridium chromiireducens</name>
    <dbReference type="NCBI Taxonomy" id="225345"/>
    <lineage>
        <taxon>Bacteria</taxon>
        <taxon>Bacillati</taxon>
        <taxon>Bacillota</taxon>
        <taxon>Clostridia</taxon>
        <taxon>Eubacteriales</taxon>
        <taxon>Clostridiaceae</taxon>
        <taxon>Clostridium</taxon>
    </lineage>
</organism>
<dbReference type="InterPro" id="IPR000868">
    <property type="entry name" value="Isochorismatase-like_dom"/>
</dbReference>
<feature type="transmembrane region" description="Helical" evidence="3">
    <location>
        <begin position="12"/>
        <end position="29"/>
    </location>
</feature>
<accession>A0A399IIQ3</accession>
<comment type="similarity">
    <text evidence="1">Belongs to the isochorismatase family.</text>
</comment>
<sequence length="234" mass="26650">MKLMNKVKIKYALIRIVATVVLTLVGIFLKPFTFLLVSLPLLIRFIFFFGTSCGREITNYKDPKQALIVMDAQEGMCGESGMYKDYLKFLNKVNDSIDYAIRMNYKIIYVCQEFTIIEWPFAALVTGGRLLANKDGTELNRQLKIVDGKIFVKHQQDAFTSKEFSKYLVENEIDTIYLTGLDAATCVYRTALGGLKRKYKVNVVKDAIVTTNGILMKHIVKKYIKKGIGIVELK</sequence>
<dbReference type="PANTHER" id="PTHR43540:SF6">
    <property type="entry name" value="ISOCHORISMATASE-LIKE DOMAIN-CONTAINING PROTEIN"/>
    <property type="match status" value="1"/>
</dbReference>
<evidence type="ECO:0000256" key="2">
    <source>
        <dbReference type="ARBA" id="ARBA00022801"/>
    </source>
</evidence>
<feature type="domain" description="Isochorismatase-like" evidence="4">
    <location>
        <begin position="66"/>
        <end position="212"/>
    </location>
</feature>
<evidence type="ECO:0000313" key="5">
    <source>
        <dbReference type="EMBL" id="RII32894.1"/>
    </source>
</evidence>
<dbReference type="EMBL" id="QXDJ01000005">
    <property type="protein sequence ID" value="RII32894.1"/>
    <property type="molecule type" value="Genomic_DNA"/>
</dbReference>
<dbReference type="Proteomes" id="UP000265930">
    <property type="component" value="Unassembled WGS sequence"/>
</dbReference>
<comment type="caution">
    <text evidence="5">The sequence shown here is derived from an EMBL/GenBank/DDBJ whole genome shotgun (WGS) entry which is preliminary data.</text>
</comment>